<feature type="transmembrane region" description="Helical" evidence="1">
    <location>
        <begin position="344"/>
        <end position="367"/>
    </location>
</feature>
<accession>A0A2I4PER3</accession>
<feature type="transmembrane region" description="Helical" evidence="1">
    <location>
        <begin position="62"/>
        <end position="86"/>
    </location>
</feature>
<keyword evidence="1" id="KW-0472">Membrane</keyword>
<keyword evidence="2" id="KW-0496">Mitochondrion</keyword>
<feature type="transmembrane region" description="Helical" evidence="1">
    <location>
        <begin position="98"/>
        <end position="118"/>
    </location>
</feature>
<evidence type="ECO:0000256" key="1">
    <source>
        <dbReference type="SAM" id="Phobius"/>
    </source>
</evidence>
<feature type="transmembrane region" description="Helical" evidence="1">
    <location>
        <begin position="286"/>
        <end position="308"/>
    </location>
</feature>
<keyword evidence="1" id="KW-1133">Transmembrane helix</keyword>
<feature type="transmembrane region" description="Helical" evidence="1">
    <location>
        <begin position="314"/>
        <end position="337"/>
    </location>
</feature>
<organism evidence="2">
    <name type="scientific">Laurentiella strenua</name>
    <dbReference type="NCBI Taxonomy" id="114681"/>
    <lineage>
        <taxon>Eukaryota</taxon>
        <taxon>Sar</taxon>
        <taxon>Alveolata</taxon>
        <taxon>Ciliophora</taxon>
        <taxon>Intramacronucleata</taxon>
        <taxon>Spirotrichea</taxon>
        <taxon>Stichotrichia</taxon>
        <taxon>Sporadotrichida</taxon>
        <taxon>Oxytrichidae</taxon>
        <taxon>Stylonychinae</taxon>
        <taxon>Laurentiella</taxon>
    </lineage>
</organism>
<evidence type="ECO:0000313" key="2">
    <source>
        <dbReference type="EMBL" id="APW82416.1"/>
    </source>
</evidence>
<keyword evidence="1" id="KW-0812">Transmembrane</keyword>
<feature type="transmembrane region" description="Helical" evidence="1">
    <location>
        <begin position="150"/>
        <end position="174"/>
    </location>
</feature>
<feature type="transmembrane region" description="Helical" evidence="1">
    <location>
        <begin position="255"/>
        <end position="274"/>
    </location>
</feature>
<dbReference type="AlphaFoldDB" id="A0A2I4PER3"/>
<name>A0A2I4PER3_9SPIT</name>
<feature type="transmembrane region" description="Helical" evidence="1">
    <location>
        <begin position="12"/>
        <end position="33"/>
    </location>
</feature>
<dbReference type="EMBL" id="KX529838">
    <property type="protein sequence ID" value="APW82416.1"/>
    <property type="molecule type" value="Genomic_DNA"/>
</dbReference>
<geneLocation type="mitochondrion" evidence="2"/>
<reference evidence="2" key="1">
    <citation type="submission" date="2016-07" db="EMBL/GenBank/DDBJ databases">
        <title>Mitochondrial genome evolution in stichotrich ciliates.</title>
        <authorList>
            <person name="Chen X."/>
            <person name="Landweber L."/>
        </authorList>
    </citation>
    <scope>NUCLEOTIDE SEQUENCE</scope>
</reference>
<feature type="transmembrane region" description="Helical" evidence="1">
    <location>
        <begin position="124"/>
        <end position="143"/>
    </location>
</feature>
<proteinExistence type="predicted"/>
<protein>
    <submittedName>
        <fullName evidence="2">Nad2_a</fullName>
    </submittedName>
</protein>
<feature type="transmembrane region" description="Helical" evidence="1">
    <location>
        <begin position="194"/>
        <end position="222"/>
    </location>
</feature>
<feature type="transmembrane region" description="Helical" evidence="1">
    <location>
        <begin position="229"/>
        <end position="249"/>
    </location>
</feature>
<gene>
    <name evidence="2" type="primary">nad2_a</name>
</gene>
<sequence>MNLCKLTYSLLISAEIFILFYFIFIFTIIFYLLPSLKNIINYSKFKNTSSFDYLTGNDLQNFFLTPIFLILILIFAWTAPLSFFWFGNLIISSFQIKIVYLVLIFFFIIIMVFSSIFYFSNQDIFDFFIVIVNFLIWTVLLFFANNLFTVIFIIEILSTLLFLMIITSSFSSTYFYNNLNLNIHNYFNNSTPLFFTQAILFFFWISLLASLNLFFSLILFYLKFLTFDWYLFENIFFYIISSSSLKDIFFLSFLWYNLLFCIFLKCGLVPFYFWKPTFFKGLSLHSLFFYICFFYFFLILFFLTFLVFFFNEIFFFYATVNLGIILIGFFFLLFILCEAYYLKTFLAISSILNTLFIFLPLNSFSFFDLLFIL</sequence>